<evidence type="ECO:0000256" key="6">
    <source>
        <dbReference type="ARBA" id="ARBA00022692"/>
    </source>
</evidence>
<keyword evidence="2" id="KW-0813">Transport</keyword>
<dbReference type="Pfam" id="PF02378">
    <property type="entry name" value="PTS_EIIC"/>
    <property type="match status" value="1"/>
</dbReference>
<feature type="transmembrane region" description="Helical" evidence="9">
    <location>
        <begin position="331"/>
        <end position="349"/>
    </location>
</feature>
<dbReference type="GO" id="GO:0090563">
    <property type="term" value="F:protein-phosphocysteine-sugar phosphotransferase activity"/>
    <property type="evidence" value="ECO:0007669"/>
    <property type="project" value="TreeGrafter"/>
</dbReference>
<feature type="transmembrane region" description="Helical" evidence="9">
    <location>
        <begin position="260"/>
        <end position="282"/>
    </location>
</feature>
<keyword evidence="4" id="KW-0762">Sugar transport</keyword>
<keyword evidence="6 9" id="KW-0812">Transmembrane</keyword>
<feature type="domain" description="PTS EIIC type-2" evidence="11">
    <location>
        <begin position="1"/>
        <end position="347"/>
    </location>
</feature>
<evidence type="ECO:0000313" key="13">
    <source>
        <dbReference type="Proteomes" id="UP000198833"/>
    </source>
</evidence>
<dbReference type="EMBL" id="FOEN01000015">
    <property type="protein sequence ID" value="SEQ51004.1"/>
    <property type="molecule type" value="Genomic_DNA"/>
</dbReference>
<evidence type="ECO:0000259" key="11">
    <source>
        <dbReference type="PROSITE" id="PS51104"/>
    </source>
</evidence>
<reference evidence="12 13" key="1">
    <citation type="submission" date="2016-10" db="EMBL/GenBank/DDBJ databases">
        <authorList>
            <person name="de Groot N.N."/>
        </authorList>
    </citation>
    <scope>NUCLEOTIDE SEQUENCE [LARGE SCALE GENOMIC DNA]</scope>
    <source>
        <strain evidence="12 13">DSM 15695</strain>
    </source>
</reference>
<keyword evidence="5" id="KW-0598">Phosphotransferase system</keyword>
<feature type="signal peptide" evidence="10">
    <location>
        <begin position="1"/>
        <end position="25"/>
    </location>
</feature>
<comment type="subcellular location">
    <subcellularLocation>
        <location evidence="1">Cell membrane</location>
        <topology evidence="1">Multi-pass membrane protein</topology>
    </subcellularLocation>
</comment>
<dbReference type="InterPro" id="IPR003352">
    <property type="entry name" value="PTS_EIIC"/>
</dbReference>
<feature type="chain" id="PRO_5011692149" evidence="10">
    <location>
        <begin position="26"/>
        <end position="363"/>
    </location>
</feature>
<gene>
    <name evidence="12" type="ORF">SAMN04488558_11519</name>
</gene>
<dbReference type="Proteomes" id="UP000198833">
    <property type="component" value="Unassembled WGS sequence"/>
</dbReference>
<sequence length="363" mass="39095">MFAISKIVPLTVLSGLFLAIANASAFSMDAELQYLDWNLISADAGEFFKKLYEVGQVGFDLMIPLFCMYFAKGIGGKYALIPAFIGGYLVNSANFLGTSFGAGFIGAILVGIITGFLAKFIDRFNLPKFLLPLMEYLIAPLCLTFFVFLIIYFIIGKPLATMVEFLYASMNYLTRQYEYAPAVYGIILGGMVGFDLGGPINKTASLVSSAIFIDTMNQYGIGGVNAIPQAVTASSISVAPLGLGIASLLFKNLFSQQEKILGNSALLMGFLGISEGGIPFIIKYPKLILANTLSSACVGGFIGFFKIQFFGGIGSPLGAVVGVTSGPHFSSYYWVCIILLGAMLNALMYRQILKQIHDNNQMS</sequence>
<evidence type="ECO:0000256" key="5">
    <source>
        <dbReference type="ARBA" id="ARBA00022683"/>
    </source>
</evidence>
<dbReference type="InterPro" id="IPR013014">
    <property type="entry name" value="PTS_EIIC_2"/>
</dbReference>
<dbReference type="AlphaFoldDB" id="A0A1H9GLW6"/>
<accession>A0A1H9GLW6</accession>
<dbReference type="OrthoDB" id="9782569at2"/>
<evidence type="ECO:0000313" key="12">
    <source>
        <dbReference type="EMBL" id="SEQ51004.1"/>
    </source>
</evidence>
<evidence type="ECO:0000256" key="10">
    <source>
        <dbReference type="SAM" id="SignalP"/>
    </source>
</evidence>
<evidence type="ECO:0000256" key="7">
    <source>
        <dbReference type="ARBA" id="ARBA00022989"/>
    </source>
</evidence>
<evidence type="ECO:0000256" key="2">
    <source>
        <dbReference type="ARBA" id="ARBA00022448"/>
    </source>
</evidence>
<keyword evidence="10" id="KW-0732">Signal</keyword>
<dbReference type="PROSITE" id="PS51104">
    <property type="entry name" value="PTS_EIIC_TYPE_2"/>
    <property type="match status" value="1"/>
</dbReference>
<name>A0A1H9GLW6_9LACT</name>
<keyword evidence="3" id="KW-1003">Cell membrane</keyword>
<dbReference type="PANTHER" id="PTHR30505">
    <property type="entry name" value="FRUCTOSE-LIKE PERMEASE"/>
    <property type="match status" value="1"/>
</dbReference>
<feature type="transmembrane region" description="Helical" evidence="9">
    <location>
        <begin position="78"/>
        <end position="96"/>
    </location>
</feature>
<evidence type="ECO:0000256" key="9">
    <source>
        <dbReference type="SAM" id="Phobius"/>
    </source>
</evidence>
<evidence type="ECO:0000256" key="3">
    <source>
        <dbReference type="ARBA" id="ARBA00022475"/>
    </source>
</evidence>
<organism evidence="12 13">
    <name type="scientific">Ignavigranum ruoffiae</name>
    <dbReference type="NCBI Taxonomy" id="89093"/>
    <lineage>
        <taxon>Bacteria</taxon>
        <taxon>Bacillati</taxon>
        <taxon>Bacillota</taxon>
        <taxon>Bacilli</taxon>
        <taxon>Lactobacillales</taxon>
        <taxon>Aerococcaceae</taxon>
        <taxon>Ignavigranum</taxon>
    </lineage>
</organism>
<evidence type="ECO:0000256" key="8">
    <source>
        <dbReference type="ARBA" id="ARBA00023136"/>
    </source>
</evidence>
<keyword evidence="7 9" id="KW-1133">Transmembrane helix</keyword>
<dbReference type="PANTHER" id="PTHR30505:SF0">
    <property type="entry name" value="FRUCTOSE-LIKE PTS SYSTEM EIIBC COMPONENT-RELATED"/>
    <property type="match status" value="1"/>
</dbReference>
<evidence type="ECO:0000256" key="1">
    <source>
        <dbReference type="ARBA" id="ARBA00004651"/>
    </source>
</evidence>
<proteinExistence type="predicted"/>
<keyword evidence="8 9" id="KW-0472">Membrane</keyword>
<dbReference type="InterPro" id="IPR050864">
    <property type="entry name" value="Bacterial_PTS_Sugar_Transport"/>
</dbReference>
<feature type="transmembrane region" description="Helical" evidence="9">
    <location>
        <begin position="133"/>
        <end position="155"/>
    </location>
</feature>
<feature type="transmembrane region" description="Helical" evidence="9">
    <location>
        <begin position="102"/>
        <end position="121"/>
    </location>
</feature>
<keyword evidence="13" id="KW-1185">Reference proteome</keyword>
<evidence type="ECO:0000256" key="4">
    <source>
        <dbReference type="ARBA" id="ARBA00022597"/>
    </source>
</evidence>
<dbReference type="GO" id="GO:0008982">
    <property type="term" value="F:protein-N(PI)-phosphohistidine-sugar phosphotransferase activity"/>
    <property type="evidence" value="ECO:0007669"/>
    <property type="project" value="InterPro"/>
</dbReference>
<dbReference type="GO" id="GO:0005886">
    <property type="term" value="C:plasma membrane"/>
    <property type="evidence" value="ECO:0007669"/>
    <property type="project" value="UniProtKB-SubCell"/>
</dbReference>
<dbReference type="STRING" id="89093.SAMN04488558_11519"/>
<dbReference type="RefSeq" id="WP_159428910.1">
    <property type="nucleotide sequence ID" value="NZ_FOEN01000015.1"/>
</dbReference>
<dbReference type="GO" id="GO:0009401">
    <property type="term" value="P:phosphoenolpyruvate-dependent sugar phosphotransferase system"/>
    <property type="evidence" value="ECO:0007669"/>
    <property type="project" value="UniProtKB-KW"/>
</dbReference>
<protein>
    <submittedName>
        <fullName evidence="12">PTS system, mannose-specific IIC component</fullName>
    </submittedName>
</protein>